<keyword evidence="7 11" id="KW-1133">Transmembrane helix</keyword>
<evidence type="ECO:0000256" key="12">
    <source>
        <dbReference type="RuleBase" id="RU000483"/>
    </source>
</evidence>
<comment type="caution">
    <text evidence="13">The sequence shown here is derived from an EMBL/GenBank/DDBJ whole genome shotgun (WGS) entry which is preliminary data.</text>
</comment>
<accession>A0ABS4KJP5</accession>
<evidence type="ECO:0000256" key="7">
    <source>
        <dbReference type="ARBA" id="ARBA00022989"/>
    </source>
</evidence>
<feature type="transmembrane region" description="Helical" evidence="11">
    <location>
        <begin position="171"/>
        <end position="195"/>
    </location>
</feature>
<keyword evidence="4 11" id="KW-0138">CF(0)</keyword>
<comment type="subcellular location">
    <subcellularLocation>
        <location evidence="11 12">Cell membrane</location>
        <topology evidence="11 12">Multi-pass membrane protein</topology>
    </subcellularLocation>
    <subcellularLocation>
        <location evidence="1">Membrane</location>
        <topology evidence="1">Multi-pass membrane protein</topology>
    </subcellularLocation>
</comment>
<dbReference type="HAMAP" id="MF_01393">
    <property type="entry name" value="ATP_synth_a_bact"/>
    <property type="match status" value="1"/>
</dbReference>
<dbReference type="CDD" id="cd00310">
    <property type="entry name" value="ATP-synt_Fo_a_6"/>
    <property type="match status" value="1"/>
</dbReference>
<proteinExistence type="inferred from homology"/>
<evidence type="ECO:0000313" key="13">
    <source>
        <dbReference type="EMBL" id="MBP2027984.1"/>
    </source>
</evidence>
<protein>
    <recommendedName>
        <fullName evidence="11 12">ATP synthase subunit a</fullName>
    </recommendedName>
    <alternativeName>
        <fullName evidence="11">ATP synthase F0 sector subunit a</fullName>
    </alternativeName>
    <alternativeName>
        <fullName evidence="11">F-ATPase subunit 6</fullName>
    </alternativeName>
</protein>
<feature type="transmembrane region" description="Helical" evidence="11">
    <location>
        <begin position="215"/>
        <end position="237"/>
    </location>
</feature>
<dbReference type="InterPro" id="IPR045082">
    <property type="entry name" value="ATP_syn_F0_a_bact/chloroplast"/>
</dbReference>
<evidence type="ECO:0000256" key="1">
    <source>
        <dbReference type="ARBA" id="ARBA00004141"/>
    </source>
</evidence>
<evidence type="ECO:0000256" key="3">
    <source>
        <dbReference type="ARBA" id="ARBA00022448"/>
    </source>
</evidence>
<dbReference type="NCBIfam" id="TIGR01131">
    <property type="entry name" value="ATP_synt_6_or_A"/>
    <property type="match status" value="1"/>
</dbReference>
<dbReference type="Pfam" id="PF00119">
    <property type="entry name" value="ATP-synt_A"/>
    <property type="match status" value="1"/>
</dbReference>
<organism evidence="13 14">
    <name type="scientific">Acetoanaerobium pronyense</name>
    <dbReference type="NCBI Taxonomy" id="1482736"/>
    <lineage>
        <taxon>Bacteria</taxon>
        <taxon>Bacillati</taxon>
        <taxon>Bacillota</taxon>
        <taxon>Clostridia</taxon>
        <taxon>Peptostreptococcales</taxon>
        <taxon>Filifactoraceae</taxon>
        <taxon>Acetoanaerobium</taxon>
    </lineage>
</organism>
<feature type="transmembrane region" description="Helical" evidence="11">
    <location>
        <begin position="108"/>
        <end position="124"/>
    </location>
</feature>
<evidence type="ECO:0000313" key="14">
    <source>
        <dbReference type="Proteomes" id="UP001314903"/>
    </source>
</evidence>
<evidence type="ECO:0000256" key="4">
    <source>
        <dbReference type="ARBA" id="ARBA00022547"/>
    </source>
</evidence>
<dbReference type="RefSeq" id="WP_209661043.1">
    <property type="nucleotide sequence ID" value="NZ_JAGGLI010000019.1"/>
</dbReference>
<name>A0ABS4KJP5_9FIRM</name>
<evidence type="ECO:0000256" key="5">
    <source>
        <dbReference type="ARBA" id="ARBA00022692"/>
    </source>
</evidence>
<keyword evidence="5 11" id="KW-0812">Transmembrane</keyword>
<keyword evidence="3 11" id="KW-0813">Transport</keyword>
<keyword evidence="10 11" id="KW-0066">ATP synthesis</keyword>
<dbReference type="Proteomes" id="UP001314903">
    <property type="component" value="Unassembled WGS sequence"/>
</dbReference>
<evidence type="ECO:0000256" key="9">
    <source>
        <dbReference type="ARBA" id="ARBA00023136"/>
    </source>
</evidence>
<feature type="transmembrane region" description="Helical" evidence="11">
    <location>
        <begin position="76"/>
        <end position="96"/>
    </location>
</feature>
<evidence type="ECO:0000256" key="8">
    <source>
        <dbReference type="ARBA" id="ARBA00023065"/>
    </source>
</evidence>
<dbReference type="PANTHER" id="PTHR42823">
    <property type="entry name" value="ATP SYNTHASE SUBUNIT A, CHLOROPLASTIC"/>
    <property type="match status" value="1"/>
</dbReference>
<keyword evidence="11" id="KW-1003">Cell membrane</keyword>
<evidence type="ECO:0000256" key="10">
    <source>
        <dbReference type="ARBA" id="ARBA00023310"/>
    </source>
</evidence>
<gene>
    <name evidence="11" type="primary">atpB</name>
    <name evidence="13" type="ORF">J2Z35_001783</name>
</gene>
<keyword evidence="14" id="KW-1185">Reference proteome</keyword>
<comment type="function">
    <text evidence="11 12">Key component of the proton channel; it plays a direct role in the translocation of protons across the membrane.</text>
</comment>
<comment type="similarity">
    <text evidence="2 11 12">Belongs to the ATPase A chain family.</text>
</comment>
<keyword evidence="6 11" id="KW-0375">Hydrogen ion transport</keyword>
<dbReference type="InterPro" id="IPR000568">
    <property type="entry name" value="ATP_synth_F0_asu"/>
</dbReference>
<dbReference type="PANTHER" id="PTHR42823:SF3">
    <property type="entry name" value="ATP SYNTHASE SUBUNIT A, CHLOROPLASTIC"/>
    <property type="match status" value="1"/>
</dbReference>
<dbReference type="EMBL" id="JAGGLI010000019">
    <property type="protein sequence ID" value="MBP2027984.1"/>
    <property type="molecule type" value="Genomic_DNA"/>
</dbReference>
<dbReference type="PRINTS" id="PR00123">
    <property type="entry name" value="ATPASEA"/>
</dbReference>
<dbReference type="SUPFAM" id="SSF81336">
    <property type="entry name" value="F1F0 ATP synthase subunit A"/>
    <property type="match status" value="1"/>
</dbReference>
<evidence type="ECO:0000256" key="2">
    <source>
        <dbReference type="ARBA" id="ARBA00006810"/>
    </source>
</evidence>
<dbReference type="Gene3D" id="1.20.120.220">
    <property type="entry name" value="ATP synthase, F0 complex, subunit A"/>
    <property type="match status" value="1"/>
</dbReference>
<evidence type="ECO:0000256" key="11">
    <source>
        <dbReference type="HAMAP-Rule" id="MF_01393"/>
    </source>
</evidence>
<feature type="transmembrane region" description="Helical" evidence="11">
    <location>
        <begin position="12"/>
        <end position="38"/>
    </location>
</feature>
<keyword evidence="9 11" id="KW-0472">Membrane</keyword>
<evidence type="ECO:0000256" key="6">
    <source>
        <dbReference type="ARBA" id="ARBA00022781"/>
    </source>
</evidence>
<dbReference type="InterPro" id="IPR035908">
    <property type="entry name" value="F0_ATP_A_sf"/>
</dbReference>
<keyword evidence="8 11" id="KW-0406">Ion transport</keyword>
<reference evidence="13 14" key="1">
    <citation type="submission" date="2021-03" db="EMBL/GenBank/DDBJ databases">
        <title>Genomic Encyclopedia of Type Strains, Phase IV (KMG-IV): sequencing the most valuable type-strain genomes for metagenomic binning, comparative biology and taxonomic classification.</title>
        <authorList>
            <person name="Goeker M."/>
        </authorList>
    </citation>
    <scope>NUCLEOTIDE SEQUENCE [LARGE SCALE GENOMIC DNA]</scope>
    <source>
        <strain evidence="13 14">DSM 27512</strain>
    </source>
</reference>
<sequence length="238" mass="25963">MNGPKILFEIPLMGGIAVTETVINSWLVMIILTLLAYLGTRRMERVPRGAQVVVEGYVGGVYSLVEQTMGKDKLGFAPYIGTLFAFSLFSSLLSLFGLRPPTADLNTTVGWALITFALVQVSGVRSKGLKGYLKGFLEPLPMLLPLNIISELANPVSLSFRHFGNIAGGMVITMLLYGFLGWLSSVVFGSFLPIFNDIPILQVGLPAVLSIYFDLFTSILQAFIFCMLTMVFVAMAMD</sequence>